<evidence type="ECO:0000256" key="3">
    <source>
        <dbReference type="ARBA" id="ARBA00023274"/>
    </source>
</evidence>
<dbReference type="PROSITE" id="PS00579">
    <property type="entry name" value="RIBOSOMAL_L29"/>
    <property type="match status" value="1"/>
</dbReference>
<evidence type="ECO:0000256" key="1">
    <source>
        <dbReference type="ARBA" id="ARBA00009254"/>
    </source>
</evidence>
<comment type="caution">
    <text evidence="7">The sequence shown here is derived from an EMBL/GenBank/DDBJ whole genome shotgun (WGS) entry which is preliminary data.</text>
</comment>
<dbReference type="HAMAP" id="MF_00374">
    <property type="entry name" value="Ribosomal_uL29"/>
    <property type="match status" value="1"/>
</dbReference>
<dbReference type="CDD" id="cd00427">
    <property type="entry name" value="Ribosomal_L29_HIP"/>
    <property type="match status" value="1"/>
</dbReference>
<reference evidence="7 8" key="1">
    <citation type="journal article" date="2019" name="Int. J. Syst. Evol. Microbiol.">
        <title>The Global Catalogue of Microorganisms (GCM) 10K type strain sequencing project: providing services to taxonomists for standard genome sequencing and annotation.</title>
        <authorList>
            <consortium name="The Broad Institute Genomics Platform"/>
            <consortium name="The Broad Institute Genome Sequencing Center for Infectious Disease"/>
            <person name="Wu L."/>
            <person name="Ma J."/>
        </authorList>
    </citation>
    <scope>NUCLEOTIDE SEQUENCE [LARGE SCALE GENOMIC DNA]</scope>
    <source>
        <strain evidence="7 8">JCM 16083</strain>
    </source>
</reference>
<dbReference type="Gene3D" id="1.10.287.310">
    <property type="match status" value="1"/>
</dbReference>
<feature type="coiled-coil region" evidence="6">
    <location>
        <begin position="11"/>
        <end position="63"/>
    </location>
</feature>
<keyword evidence="8" id="KW-1185">Reference proteome</keyword>
<dbReference type="EMBL" id="BAAAFH010000022">
    <property type="protein sequence ID" value="GAA0876591.1"/>
    <property type="molecule type" value="Genomic_DNA"/>
</dbReference>
<evidence type="ECO:0000256" key="5">
    <source>
        <dbReference type="HAMAP-Rule" id="MF_00374"/>
    </source>
</evidence>
<evidence type="ECO:0000313" key="7">
    <source>
        <dbReference type="EMBL" id="GAA0876591.1"/>
    </source>
</evidence>
<dbReference type="Proteomes" id="UP001501126">
    <property type="component" value="Unassembled WGS sequence"/>
</dbReference>
<dbReference type="SUPFAM" id="SSF46561">
    <property type="entry name" value="Ribosomal protein L29 (L29p)"/>
    <property type="match status" value="1"/>
</dbReference>
<dbReference type="RefSeq" id="WP_343789748.1">
    <property type="nucleotide sequence ID" value="NZ_BAAAFH010000022.1"/>
</dbReference>
<keyword evidence="6" id="KW-0175">Coiled coil</keyword>
<evidence type="ECO:0000256" key="2">
    <source>
        <dbReference type="ARBA" id="ARBA00022980"/>
    </source>
</evidence>
<comment type="similarity">
    <text evidence="1 5">Belongs to the universal ribosomal protein uL29 family.</text>
</comment>
<evidence type="ECO:0000256" key="6">
    <source>
        <dbReference type="SAM" id="Coils"/>
    </source>
</evidence>
<evidence type="ECO:0000313" key="8">
    <source>
        <dbReference type="Proteomes" id="UP001501126"/>
    </source>
</evidence>
<dbReference type="InterPro" id="IPR036049">
    <property type="entry name" value="Ribosomal_uL29_sf"/>
</dbReference>
<dbReference type="InterPro" id="IPR018254">
    <property type="entry name" value="Ribosomal_uL29_CS"/>
</dbReference>
<keyword evidence="3 5" id="KW-0687">Ribonucleoprotein</keyword>
<dbReference type="GO" id="GO:0005840">
    <property type="term" value="C:ribosome"/>
    <property type="evidence" value="ECO:0007669"/>
    <property type="project" value="UniProtKB-KW"/>
</dbReference>
<dbReference type="InterPro" id="IPR001854">
    <property type="entry name" value="Ribosomal_uL29"/>
</dbReference>
<name>A0ABN1MTT2_9FLAO</name>
<proteinExistence type="inferred from homology"/>
<keyword evidence="2 5" id="KW-0689">Ribosomal protein</keyword>
<accession>A0ABN1MTT2</accession>
<dbReference type="Pfam" id="PF00831">
    <property type="entry name" value="Ribosomal_L29"/>
    <property type="match status" value="1"/>
</dbReference>
<protein>
    <recommendedName>
        <fullName evidence="4 5">Large ribosomal subunit protein uL29</fullName>
    </recommendedName>
</protein>
<gene>
    <name evidence="5 7" type="primary">rpmC</name>
    <name evidence="7" type="ORF">GCM10009118_30010</name>
</gene>
<sequence length="64" mass="7529">MKQQEIVQLSDGDLQERIADFKDQLQKLELTHVVSPLENPMQIREIRKTVARLNTELTKRQKQA</sequence>
<organism evidence="7 8">
    <name type="scientific">Wandonia haliotis</name>
    <dbReference type="NCBI Taxonomy" id="574963"/>
    <lineage>
        <taxon>Bacteria</taxon>
        <taxon>Pseudomonadati</taxon>
        <taxon>Bacteroidota</taxon>
        <taxon>Flavobacteriia</taxon>
        <taxon>Flavobacteriales</taxon>
        <taxon>Crocinitomicaceae</taxon>
        <taxon>Wandonia</taxon>
    </lineage>
</organism>
<dbReference type="NCBIfam" id="TIGR00012">
    <property type="entry name" value="L29"/>
    <property type="match status" value="1"/>
</dbReference>
<evidence type="ECO:0000256" key="4">
    <source>
        <dbReference type="ARBA" id="ARBA00035204"/>
    </source>
</evidence>